<proteinExistence type="predicted"/>
<reference evidence="1 2" key="1">
    <citation type="journal article" date="2015" name="Genome Announc.">
        <title>Expanding the biotechnology potential of lactobacilli through comparative genomics of 213 strains and associated genera.</title>
        <authorList>
            <person name="Sun Z."/>
            <person name="Harris H.M."/>
            <person name="McCann A."/>
            <person name="Guo C."/>
            <person name="Argimon S."/>
            <person name="Zhang W."/>
            <person name="Yang X."/>
            <person name="Jeffery I.B."/>
            <person name="Cooney J.C."/>
            <person name="Kagawa T.F."/>
            <person name="Liu W."/>
            <person name="Song Y."/>
            <person name="Salvetti E."/>
            <person name="Wrobel A."/>
            <person name="Rasinkangas P."/>
            <person name="Parkhill J."/>
            <person name="Rea M.C."/>
            <person name="O'Sullivan O."/>
            <person name="Ritari J."/>
            <person name="Douillard F.P."/>
            <person name="Paul Ross R."/>
            <person name="Yang R."/>
            <person name="Briner A.E."/>
            <person name="Felis G.E."/>
            <person name="de Vos W.M."/>
            <person name="Barrangou R."/>
            <person name="Klaenhammer T.R."/>
            <person name="Caufield P.W."/>
            <person name="Cui Y."/>
            <person name="Zhang H."/>
            <person name="O'Toole P.W."/>
        </authorList>
    </citation>
    <scope>NUCLEOTIDE SEQUENCE [LARGE SCALE GENOMIC DNA]</scope>
    <source>
        <strain evidence="1 2">DSM 19284</strain>
    </source>
</reference>
<dbReference type="EMBL" id="AZDU01000011">
    <property type="protein sequence ID" value="KRL02627.1"/>
    <property type="molecule type" value="Genomic_DNA"/>
</dbReference>
<dbReference type="PATRIC" id="fig|1293597.4.peg.198"/>
<comment type="caution">
    <text evidence="1">The sequence shown here is derived from an EMBL/GenBank/DDBJ whole genome shotgun (WGS) entry which is preliminary data.</text>
</comment>
<accession>A0A0R1MEH8</accession>
<sequence>MQTFGTFLPTVADFWDFFSDRCRLLGHFSWSLHILGKTTSTKIQDKRKKISSKARNLFCS</sequence>
<protein>
    <submittedName>
        <fullName evidence="1">Uncharacterized protein</fullName>
    </submittedName>
</protein>
<name>A0A0R1MEH8_9LACO</name>
<organism evidence="1 2">
    <name type="scientific">Lactobacillus equicursoris DSM 19284 = JCM 14600 = CIP 110162</name>
    <dbReference type="NCBI Taxonomy" id="1293597"/>
    <lineage>
        <taxon>Bacteria</taxon>
        <taxon>Bacillati</taxon>
        <taxon>Bacillota</taxon>
        <taxon>Bacilli</taxon>
        <taxon>Lactobacillales</taxon>
        <taxon>Lactobacillaceae</taxon>
        <taxon>Lactobacillus</taxon>
    </lineage>
</organism>
<gene>
    <name evidence="1" type="ORF">FC20_GL000186</name>
</gene>
<dbReference type="Proteomes" id="UP000051074">
    <property type="component" value="Unassembled WGS sequence"/>
</dbReference>
<keyword evidence="2" id="KW-1185">Reference proteome</keyword>
<evidence type="ECO:0000313" key="1">
    <source>
        <dbReference type="EMBL" id="KRL02627.1"/>
    </source>
</evidence>
<evidence type="ECO:0000313" key="2">
    <source>
        <dbReference type="Proteomes" id="UP000051074"/>
    </source>
</evidence>
<dbReference type="AlphaFoldDB" id="A0A0R1MEH8"/>